<gene>
    <name evidence="2" type="ORF">AXG93_1054s1080</name>
</gene>
<dbReference type="Proteomes" id="UP000077202">
    <property type="component" value="Unassembled WGS sequence"/>
</dbReference>
<evidence type="ECO:0000313" key="3">
    <source>
        <dbReference type="Proteomes" id="UP000077202"/>
    </source>
</evidence>
<evidence type="ECO:0000256" key="1">
    <source>
        <dbReference type="SAM" id="MobiDB-lite"/>
    </source>
</evidence>
<name>A0A176WN97_MARPO</name>
<dbReference type="AlphaFoldDB" id="A0A176WN97"/>
<keyword evidence="3" id="KW-1185">Reference proteome</keyword>
<sequence>MPLQCPQLLAASGRSGSFEDGCWNSEGTVMVGIVLFIIDGIGRSSVKKKQKEKALPTVTVRKGLGLEEQQAHGTIMKDPTHPFAIRNERCNVLLVMLVRTPRHQKSRESRSSGDQHGSPPCEGYESRAAALGSREEDCKGTQLSSAQLNQVQCSAVVEPW</sequence>
<comment type="caution">
    <text evidence="2">The sequence shown here is derived from an EMBL/GenBank/DDBJ whole genome shotgun (WGS) entry which is preliminary data.</text>
</comment>
<accession>A0A176WN97</accession>
<evidence type="ECO:0000313" key="2">
    <source>
        <dbReference type="EMBL" id="OAE34324.1"/>
    </source>
</evidence>
<protein>
    <submittedName>
        <fullName evidence="2">Uncharacterized protein</fullName>
    </submittedName>
</protein>
<organism evidence="2 3">
    <name type="scientific">Marchantia polymorpha subsp. ruderalis</name>
    <dbReference type="NCBI Taxonomy" id="1480154"/>
    <lineage>
        <taxon>Eukaryota</taxon>
        <taxon>Viridiplantae</taxon>
        <taxon>Streptophyta</taxon>
        <taxon>Embryophyta</taxon>
        <taxon>Marchantiophyta</taxon>
        <taxon>Marchantiopsida</taxon>
        <taxon>Marchantiidae</taxon>
        <taxon>Marchantiales</taxon>
        <taxon>Marchantiaceae</taxon>
        <taxon>Marchantia</taxon>
    </lineage>
</organism>
<reference evidence="2" key="1">
    <citation type="submission" date="2016-03" db="EMBL/GenBank/DDBJ databases">
        <title>Mechanisms controlling the formation of the plant cell surface in tip-growing cells are functionally conserved among land plants.</title>
        <authorList>
            <person name="Honkanen S."/>
            <person name="Jones V.A."/>
            <person name="Morieri G."/>
            <person name="Champion C."/>
            <person name="Hetherington A.J."/>
            <person name="Kelly S."/>
            <person name="Saint-Marcoux D."/>
            <person name="Proust H."/>
            <person name="Prescott H."/>
            <person name="Dolan L."/>
        </authorList>
    </citation>
    <scope>NUCLEOTIDE SEQUENCE [LARGE SCALE GENOMIC DNA]</scope>
    <source>
        <tissue evidence="2">Whole gametophyte</tissue>
    </source>
</reference>
<feature type="region of interest" description="Disordered" evidence="1">
    <location>
        <begin position="101"/>
        <end position="143"/>
    </location>
</feature>
<dbReference type="EMBL" id="LVLJ01000416">
    <property type="protein sequence ID" value="OAE34324.1"/>
    <property type="molecule type" value="Genomic_DNA"/>
</dbReference>
<proteinExistence type="predicted"/>